<accession>A0A6J7VDS9</accession>
<sequence length="52" mass="5657">MTVAFFWPASCPTTEVFKSRLTESPEATPENTNVKSRVPVELAMADVSVPST</sequence>
<dbReference type="EMBL" id="CAFBRA010000053">
    <property type="protein sequence ID" value="CAB5075682.1"/>
    <property type="molecule type" value="Genomic_DNA"/>
</dbReference>
<name>A0A6J7VDS9_9ZZZZ</name>
<protein>
    <submittedName>
        <fullName evidence="1">Unannotated protein</fullName>
    </submittedName>
</protein>
<proteinExistence type="predicted"/>
<evidence type="ECO:0000313" key="1">
    <source>
        <dbReference type="EMBL" id="CAB5075682.1"/>
    </source>
</evidence>
<reference evidence="1" key="1">
    <citation type="submission" date="2020-05" db="EMBL/GenBank/DDBJ databases">
        <authorList>
            <person name="Chiriac C."/>
            <person name="Salcher M."/>
            <person name="Ghai R."/>
            <person name="Kavagutti S V."/>
        </authorList>
    </citation>
    <scope>NUCLEOTIDE SEQUENCE</scope>
</reference>
<organism evidence="1">
    <name type="scientific">freshwater metagenome</name>
    <dbReference type="NCBI Taxonomy" id="449393"/>
    <lineage>
        <taxon>unclassified sequences</taxon>
        <taxon>metagenomes</taxon>
        <taxon>ecological metagenomes</taxon>
    </lineage>
</organism>
<gene>
    <name evidence="1" type="ORF">UFOPK4382_00867</name>
</gene>
<dbReference type="AlphaFoldDB" id="A0A6J7VDS9"/>